<dbReference type="Pfam" id="PF02171">
    <property type="entry name" value="Piwi"/>
    <property type="match status" value="1"/>
</dbReference>
<dbReference type="InterPro" id="IPR036397">
    <property type="entry name" value="RNaseH_sf"/>
</dbReference>
<evidence type="ECO:0000256" key="2">
    <source>
        <dbReference type="SAM" id="MobiDB-lite"/>
    </source>
</evidence>
<dbReference type="InterPro" id="IPR003165">
    <property type="entry name" value="Piwi"/>
</dbReference>
<feature type="compositionally biased region" description="Gly residues" evidence="2">
    <location>
        <begin position="303"/>
        <end position="331"/>
    </location>
</feature>
<feature type="compositionally biased region" description="Basic and acidic residues" evidence="2">
    <location>
        <begin position="17"/>
        <end position="30"/>
    </location>
</feature>
<evidence type="ECO:0000256" key="1">
    <source>
        <dbReference type="SAM" id="Coils"/>
    </source>
</evidence>
<dbReference type="SUPFAM" id="SSF53098">
    <property type="entry name" value="Ribonuclease H-like"/>
    <property type="match status" value="1"/>
</dbReference>
<dbReference type="SUPFAM" id="SSF101690">
    <property type="entry name" value="PAZ domain"/>
    <property type="match status" value="1"/>
</dbReference>
<proteinExistence type="predicted"/>
<reference evidence="5 6" key="1">
    <citation type="submission" date="2020-08" db="EMBL/GenBank/DDBJ databases">
        <authorList>
            <person name="Koutsovoulos G."/>
            <person name="Danchin GJ E."/>
        </authorList>
    </citation>
    <scope>NUCLEOTIDE SEQUENCE [LARGE SCALE GENOMIC DNA]</scope>
</reference>
<dbReference type="InterPro" id="IPR036085">
    <property type="entry name" value="PAZ_dom_sf"/>
</dbReference>
<dbReference type="CDD" id="cd02846">
    <property type="entry name" value="PAZ_argonaute_like"/>
    <property type="match status" value="1"/>
</dbReference>
<dbReference type="PROSITE" id="PS50821">
    <property type="entry name" value="PAZ"/>
    <property type="match status" value="1"/>
</dbReference>
<dbReference type="PANTHER" id="PTHR22891">
    <property type="entry name" value="EUKARYOTIC TRANSLATION INITIATION FACTOR 2C"/>
    <property type="match status" value="1"/>
</dbReference>
<feature type="region of interest" description="Disordered" evidence="2">
    <location>
        <begin position="393"/>
        <end position="414"/>
    </location>
</feature>
<dbReference type="Gene3D" id="2.170.260.10">
    <property type="entry name" value="paz domain"/>
    <property type="match status" value="1"/>
</dbReference>
<feature type="region of interest" description="Disordered" evidence="2">
    <location>
        <begin position="1"/>
        <end position="30"/>
    </location>
</feature>
<keyword evidence="1" id="KW-0175">Coiled coil</keyword>
<dbReference type="Proteomes" id="UP000580250">
    <property type="component" value="Unassembled WGS sequence"/>
</dbReference>
<dbReference type="Pfam" id="PF02170">
    <property type="entry name" value="PAZ"/>
    <property type="match status" value="1"/>
</dbReference>
<name>A0A6V7UI82_MELEN</name>
<feature type="coiled-coil region" evidence="1">
    <location>
        <begin position="217"/>
        <end position="246"/>
    </location>
</feature>
<dbReference type="Gene3D" id="3.40.50.2300">
    <property type="match status" value="1"/>
</dbReference>
<organism evidence="5 6">
    <name type="scientific">Meloidogyne enterolobii</name>
    <name type="common">Root-knot nematode worm</name>
    <name type="synonym">Meloidogyne mayaguensis</name>
    <dbReference type="NCBI Taxonomy" id="390850"/>
    <lineage>
        <taxon>Eukaryota</taxon>
        <taxon>Metazoa</taxon>
        <taxon>Ecdysozoa</taxon>
        <taxon>Nematoda</taxon>
        <taxon>Chromadorea</taxon>
        <taxon>Rhabditida</taxon>
        <taxon>Tylenchina</taxon>
        <taxon>Tylenchomorpha</taxon>
        <taxon>Tylenchoidea</taxon>
        <taxon>Meloidogynidae</taxon>
        <taxon>Meloidogyninae</taxon>
        <taxon>Meloidogyne</taxon>
    </lineage>
</organism>
<feature type="region of interest" description="Disordered" evidence="2">
    <location>
        <begin position="300"/>
        <end position="366"/>
    </location>
</feature>
<evidence type="ECO:0000259" key="4">
    <source>
        <dbReference type="PROSITE" id="PS50822"/>
    </source>
</evidence>
<dbReference type="Gene3D" id="3.30.420.10">
    <property type="entry name" value="Ribonuclease H-like superfamily/Ribonuclease H"/>
    <property type="match status" value="1"/>
</dbReference>
<gene>
    <name evidence="5" type="ORF">MENT_LOCUS13357</name>
</gene>
<sequence length="1403" mass="159136">MPESKEHKIISPPSKSSKIEPDEKKDVELSKDLEVSEDTFDQQKAKLEFFTGVDCDVINTLTLIKENDANFSELFEDGLKKIIDDYYGVKTDEPKKNEKRKYSPELFVEEAEGYINQKIPDTVQGCEKLWAAFVSKVALFYEKIRLDLVSHNSVDVLSKFAIEVSVQNEDELKKLKAARKCAFRAHRLFYRSTKKLELLSMINDVKILLKKFDEFDVNKIKEELEKYKVEKKLEEKEKKYKQEEYEKTFVFNSDFIEKFGSMTLHDHNHKDMIFGKKCDFTNTALAHSFIHFLISKMQRSDGRSGGGQRGHGGGGGSRGGGGGGQRGGGGGGRRDEGSSGGYRGGGGGHRGGGGGGYQSRGGGGEATNLEEDRIEEVAVLVDHKDSLNFAKGYREEPARSSSSTSSQPEQQSLPAHMMAPPVQQQQKELMPSQKRVDELSCPPPMAPATGFVQKCQGICSIYTLKVEPGRRAFRYDVDISRLPMPKRNGAMDEGKSLVRGADDGQRALNRNLCFELITLAFTTNNRFGMPVGHEIVYDCKAVMFTSMPIQPFDMQGGHQFILENHQVNDYVRAYCGDGQNVRFLVHIKRNSSVPELDLNDFTQYMNGTSVFNEDHSLRTFFEIAISQFALNNELFVSIGAGKLFEYFDPSQNPKRVGNGMYLRKGLSKGVKVIKNDNPFTNGKNGGGNNNKGPRAAVVLDAKVALFFEPQALHLTVLDMLPRSNGRQTRLSDHPPKVWQEVERLLEDLRVEVVYRRTRTFQLGKFTEKPLRDLYIDVDLPNGAGTKRMSLAEYFLWKYNIKLEYLDLPCIKSNSYLPPGKKPEVFPLEVLNVMEDQRVPLQKTSSELMGQLLAANSMLPGQRMDAINKLGMDLGLFHNRNPVLNAFGISIDQKSNRIVIGVRSLPRLRFKNRVVEPDSQKAEWRRDGSRLPYLQAMGQLHNWIILCSNRDGELADRFARMLLDMGRQKGMQLAEPEIVPFSCSENNDRDWSSKFEKCASNRIQFIMLIDMKRNDTHGLLKLYEAMYKPIVTQHVTLEKARDIVNKNQRQTLENVLNKMNMKNFGLNYQPQIEDIGKRFALETGKVLVVRNLFENFIFFFFFSKFSIGYDVAHPSPMRAADKRRLTAQGENSLSSLEPSVVGICANMADNPHAFVGDYFYQESRREALDMRQLADRVSWILRNLEQRRSEHRRPPFIFIIRDGLSEGQFAMACKEELEAIRIGCKEYDPSYRPRFLLIVGTKRHFKKFFIENGPRLTDSANLPPGSVIDQQIVRADLTEFYMQPHVPLKGTGKAIEYAVLENGVGITMDELQAFLMSLSYSHQIVNIATSLTAPVYQAHELAKRGKNNFNAFRKFYRDNVPERELPLPSAHGGTPIKIVDYRGVTHLLAYWGNGTTILSHRFTA</sequence>
<evidence type="ECO:0000313" key="5">
    <source>
        <dbReference type="EMBL" id="CAD2158809.1"/>
    </source>
</evidence>
<feature type="compositionally biased region" description="Gly residues" evidence="2">
    <location>
        <begin position="338"/>
        <end position="365"/>
    </location>
</feature>
<dbReference type="GO" id="GO:0003723">
    <property type="term" value="F:RNA binding"/>
    <property type="evidence" value="ECO:0007669"/>
    <property type="project" value="InterPro"/>
</dbReference>
<dbReference type="InterPro" id="IPR003100">
    <property type="entry name" value="PAZ_dom"/>
</dbReference>
<comment type="caution">
    <text evidence="5">The sequence shown here is derived from an EMBL/GenBank/DDBJ whole genome shotgun (WGS) entry which is preliminary data.</text>
</comment>
<dbReference type="SMART" id="SM00950">
    <property type="entry name" value="Piwi"/>
    <property type="match status" value="1"/>
</dbReference>
<evidence type="ECO:0000259" key="3">
    <source>
        <dbReference type="PROSITE" id="PS50821"/>
    </source>
</evidence>
<accession>A0A6V7UI82</accession>
<evidence type="ECO:0000313" key="6">
    <source>
        <dbReference type="Proteomes" id="UP000580250"/>
    </source>
</evidence>
<dbReference type="EMBL" id="CAJEWN010000072">
    <property type="protein sequence ID" value="CAD2158809.1"/>
    <property type="molecule type" value="Genomic_DNA"/>
</dbReference>
<dbReference type="InterPro" id="IPR012337">
    <property type="entry name" value="RNaseH-like_sf"/>
</dbReference>
<feature type="domain" description="PAZ" evidence="3">
    <location>
        <begin position="715"/>
        <end position="834"/>
    </location>
</feature>
<dbReference type="PROSITE" id="PS50822">
    <property type="entry name" value="PIWI"/>
    <property type="match status" value="1"/>
</dbReference>
<protein>
    <submittedName>
        <fullName evidence="5">Uncharacterized protein</fullName>
    </submittedName>
</protein>
<feature type="domain" description="Piwi" evidence="4">
    <location>
        <begin position="1003"/>
        <end position="1349"/>
    </location>
</feature>
<feature type="compositionally biased region" description="Low complexity" evidence="2">
    <location>
        <begin position="399"/>
        <end position="414"/>
    </location>
</feature>
<dbReference type="OrthoDB" id="10252740at2759"/>